<name>X0VAQ5_9ZZZZ</name>
<accession>X0VAQ5</accession>
<evidence type="ECO:0000313" key="2">
    <source>
        <dbReference type="EMBL" id="GAF97695.1"/>
    </source>
</evidence>
<gene>
    <name evidence="2" type="ORF">S01H1_24712</name>
</gene>
<dbReference type="AlphaFoldDB" id="X0VAQ5"/>
<organism evidence="2">
    <name type="scientific">marine sediment metagenome</name>
    <dbReference type="NCBI Taxonomy" id="412755"/>
    <lineage>
        <taxon>unclassified sequences</taxon>
        <taxon>metagenomes</taxon>
        <taxon>ecological metagenomes</taxon>
    </lineage>
</organism>
<sequence length="98" mass="11018">MAKRSEIETALRRLAPRIPRHEFAAVVDHAVDSPGLTVATPETAAWLSLVAYVRHTFTDYDELLREGYDQESARHFVAGEITAILNGWGVRRRLSAED</sequence>
<evidence type="ECO:0000259" key="1">
    <source>
        <dbReference type="Pfam" id="PF10056"/>
    </source>
</evidence>
<dbReference type="Pfam" id="PF10056">
    <property type="entry name" value="DUF2293"/>
    <property type="match status" value="1"/>
</dbReference>
<feature type="domain" description="DUF2293" evidence="1">
    <location>
        <begin position="10"/>
        <end position="89"/>
    </location>
</feature>
<comment type="caution">
    <text evidence="2">The sequence shown here is derived from an EMBL/GenBank/DDBJ whole genome shotgun (WGS) entry which is preliminary data.</text>
</comment>
<dbReference type="InterPro" id="IPR018744">
    <property type="entry name" value="DUF2293"/>
</dbReference>
<protein>
    <recommendedName>
        <fullName evidence="1">DUF2293 domain-containing protein</fullName>
    </recommendedName>
</protein>
<reference evidence="2" key="1">
    <citation type="journal article" date="2014" name="Front. Microbiol.">
        <title>High frequency of phylogenetically diverse reductive dehalogenase-homologous genes in deep subseafloor sedimentary metagenomes.</title>
        <authorList>
            <person name="Kawai M."/>
            <person name="Futagami T."/>
            <person name="Toyoda A."/>
            <person name="Takaki Y."/>
            <person name="Nishi S."/>
            <person name="Hori S."/>
            <person name="Arai W."/>
            <person name="Tsubouchi T."/>
            <person name="Morono Y."/>
            <person name="Uchiyama I."/>
            <person name="Ito T."/>
            <person name="Fujiyama A."/>
            <person name="Inagaki F."/>
            <person name="Takami H."/>
        </authorList>
    </citation>
    <scope>NUCLEOTIDE SEQUENCE</scope>
    <source>
        <strain evidence="2">Expedition CK06-06</strain>
    </source>
</reference>
<dbReference type="EMBL" id="BARS01014875">
    <property type="protein sequence ID" value="GAF97695.1"/>
    <property type="molecule type" value="Genomic_DNA"/>
</dbReference>
<proteinExistence type="predicted"/>